<dbReference type="EMBL" id="HG994586">
    <property type="protein sequence ID" value="CAF3001888.1"/>
    <property type="molecule type" value="Genomic_DNA"/>
</dbReference>
<proteinExistence type="predicted"/>
<dbReference type="AlphaFoldDB" id="A0A7R8D270"/>
<gene>
    <name evidence="1" type="ORF">LSAA_13475</name>
</gene>
<dbReference type="Proteomes" id="UP000675881">
    <property type="component" value="Chromosome 7"/>
</dbReference>
<keyword evidence="2" id="KW-1185">Reference proteome</keyword>
<evidence type="ECO:0000313" key="1">
    <source>
        <dbReference type="EMBL" id="CAF3001888.1"/>
    </source>
</evidence>
<organism evidence="1 2">
    <name type="scientific">Lepeophtheirus salmonis</name>
    <name type="common">Salmon louse</name>
    <name type="synonym">Caligus salmonis</name>
    <dbReference type="NCBI Taxonomy" id="72036"/>
    <lineage>
        <taxon>Eukaryota</taxon>
        <taxon>Metazoa</taxon>
        <taxon>Ecdysozoa</taxon>
        <taxon>Arthropoda</taxon>
        <taxon>Crustacea</taxon>
        <taxon>Multicrustacea</taxon>
        <taxon>Hexanauplia</taxon>
        <taxon>Copepoda</taxon>
        <taxon>Siphonostomatoida</taxon>
        <taxon>Caligidae</taxon>
        <taxon>Lepeophtheirus</taxon>
    </lineage>
</organism>
<name>A0A7R8D270_LEPSM</name>
<reference evidence="1" key="1">
    <citation type="submission" date="2021-02" db="EMBL/GenBank/DDBJ databases">
        <authorList>
            <person name="Bekaert M."/>
        </authorList>
    </citation>
    <scope>NUCLEOTIDE SEQUENCE</scope>
    <source>
        <strain evidence="1">IoA-00</strain>
    </source>
</reference>
<sequence length="105" mass="11756">MTGAPRLFRTCPSRGRTLGSISAIDNTSCTTPFTSEYKDEDNLLLFHNDQLQFNKLGGLMAKNVMHHWTLQIVGHPDDYSMLVMHEKGPLGLFIAAHKDEKLIGI</sequence>
<accession>A0A7R8D270</accession>
<protein>
    <submittedName>
        <fullName evidence="1">(salmon louse) hypothetical protein</fullName>
    </submittedName>
</protein>
<evidence type="ECO:0000313" key="2">
    <source>
        <dbReference type="Proteomes" id="UP000675881"/>
    </source>
</evidence>